<feature type="region of interest" description="Disordered" evidence="2">
    <location>
        <begin position="291"/>
        <end position="310"/>
    </location>
</feature>
<evidence type="ECO:0000256" key="1">
    <source>
        <dbReference type="SAM" id="Coils"/>
    </source>
</evidence>
<name>A0A058ZA27_FONAL</name>
<evidence type="ECO:0000313" key="4">
    <source>
        <dbReference type="Proteomes" id="UP000030693"/>
    </source>
</evidence>
<evidence type="ECO:0000256" key="2">
    <source>
        <dbReference type="SAM" id="MobiDB-lite"/>
    </source>
</evidence>
<feature type="coiled-coil region" evidence="1">
    <location>
        <begin position="555"/>
        <end position="805"/>
    </location>
</feature>
<proteinExistence type="predicted"/>
<dbReference type="Proteomes" id="UP000030693">
    <property type="component" value="Unassembled WGS sequence"/>
</dbReference>
<feature type="compositionally biased region" description="Low complexity" evidence="2">
    <location>
        <begin position="1"/>
        <end position="48"/>
    </location>
</feature>
<evidence type="ECO:0000313" key="3">
    <source>
        <dbReference type="EMBL" id="KCV70788.1"/>
    </source>
</evidence>
<dbReference type="RefSeq" id="XP_009495304.1">
    <property type="nucleotide sequence ID" value="XM_009497029.1"/>
</dbReference>
<feature type="compositionally biased region" description="Polar residues" evidence="2">
    <location>
        <begin position="237"/>
        <end position="255"/>
    </location>
</feature>
<feature type="compositionally biased region" description="Low complexity" evidence="2">
    <location>
        <begin position="296"/>
        <end position="307"/>
    </location>
</feature>
<feature type="region of interest" description="Disordered" evidence="2">
    <location>
        <begin position="873"/>
        <end position="912"/>
    </location>
</feature>
<feature type="compositionally biased region" description="Basic and acidic residues" evidence="2">
    <location>
        <begin position="897"/>
        <end position="908"/>
    </location>
</feature>
<sequence length="992" mass="105717">MSSYSSFSLSTSAGSAPPSTGASASASPLLADTPSPSSSLPRYRSLSRQEMTRQHEEFLRNRADPPAANTSGDTTAPRRSLSVAPVEPVEPQPFAPRPAPIASRPGPAAAGPSVSASTAAAFGQPFHPLAPRQPLPAAVAFGRSHLHPYQHVADRTQSAPAPLVPDAGGNPLTSAVHGTYPRPAASAFAEVPVSVTAPLLAPGSLRPGENPLLEQIAPAAEPPSPLGDSDSEYLGSSVDTPSRRSTTGGPATPQTVRRPRAAQFPTDESRIFFPGSYSTYPVGNLLFFGDDEEDAAPGAEPESGPAPTRVADSPALLARRPPATLATTAGAPGGSKCDVCDSLEDYIRQMEKAARSMAHNSIQYEAKIMSCHRYYQAKIASVSQARGHMVPGDASQETLSLLSAKALGSLHNILNSLSLQIDAALSTQGLLLPRAPGGAGTGELATAHAKARAVYRESALVFSDLLKEHPLTEAHLTSLTLEQGCQILESHIHFAHNLVSIALDSGPIGSFLGRGVALLKHLAQQMTMFRVAAQRESLTEESIRRKLDDQYLAALRKSDQERDIAKRLLEEAARRQTRSDYELAGANSKIAALEELLATERARVADLEAANAALKDQVQQLEDQRLIDQARAREQESKQQARARELAEQLTLERARASERETVLNKRMRDLAAEVAALESEKAQVVAEAEAGLRQSEAQSAADLADLRASIRQLRGKLQVADERNAQGRADTEHLRLQNAQLERQLTESMAELRQDNHQLGESLRAMEAELVDARESATRADGQYRQLRDEHRRLADSYDELARSRDALQETLSRRVSSLSVRQASAHESEEDPEGESWLAGTGGSRRAGTPSTGALSLEDLLGHAPAVGSAAEAGALGEAPPRRRMGAAPSSDMIDSDRTPPLEGRDNPAGTGWGIYAYLSKIGLSESFPPPDKALDVSVFQEDSDGSRSPLACDSAPTRPRMSPQPPGWSTAPASGGQSGSHVSTPELLR</sequence>
<feature type="region of interest" description="Disordered" evidence="2">
    <location>
        <begin position="218"/>
        <end position="268"/>
    </location>
</feature>
<feature type="compositionally biased region" description="Low complexity" evidence="2">
    <location>
        <begin position="100"/>
        <end position="117"/>
    </location>
</feature>
<dbReference type="AlphaFoldDB" id="A0A058ZA27"/>
<gene>
    <name evidence="3" type="ORF">H696_03139</name>
</gene>
<keyword evidence="4" id="KW-1185">Reference proteome</keyword>
<reference evidence="3" key="1">
    <citation type="submission" date="2013-04" db="EMBL/GenBank/DDBJ databases">
        <title>The Genome Sequence of Fonticula alba ATCC 38817.</title>
        <authorList>
            <consortium name="The Broad Institute Genomics Platform"/>
            <person name="Russ C."/>
            <person name="Cuomo C."/>
            <person name="Burger G."/>
            <person name="Gray M.W."/>
            <person name="Holland P.W.H."/>
            <person name="King N."/>
            <person name="Lang F.B.F."/>
            <person name="Roger A.J."/>
            <person name="Ruiz-Trillo I."/>
            <person name="Brown M."/>
            <person name="Walker B."/>
            <person name="Young S."/>
            <person name="Zeng Q."/>
            <person name="Gargeya S."/>
            <person name="Fitzgerald M."/>
            <person name="Haas B."/>
            <person name="Abouelleil A."/>
            <person name="Allen A.W."/>
            <person name="Alvarado L."/>
            <person name="Arachchi H.M."/>
            <person name="Berlin A.M."/>
            <person name="Chapman S.B."/>
            <person name="Gainer-Dewar J."/>
            <person name="Goldberg J."/>
            <person name="Griggs A."/>
            <person name="Gujja S."/>
            <person name="Hansen M."/>
            <person name="Howarth C."/>
            <person name="Imamovic A."/>
            <person name="Ireland A."/>
            <person name="Larimer J."/>
            <person name="McCowan C."/>
            <person name="Murphy C."/>
            <person name="Pearson M."/>
            <person name="Poon T.W."/>
            <person name="Priest M."/>
            <person name="Roberts A."/>
            <person name="Saif S."/>
            <person name="Shea T."/>
            <person name="Sisk P."/>
            <person name="Sykes S."/>
            <person name="Wortman J."/>
            <person name="Nusbaum C."/>
            <person name="Birren B."/>
        </authorList>
    </citation>
    <scope>NUCLEOTIDE SEQUENCE [LARGE SCALE GENOMIC DNA]</scope>
    <source>
        <strain evidence="3">ATCC 38817</strain>
    </source>
</reference>
<accession>A0A058ZA27</accession>
<organism evidence="3">
    <name type="scientific">Fonticula alba</name>
    <name type="common">Slime mold</name>
    <dbReference type="NCBI Taxonomy" id="691883"/>
    <lineage>
        <taxon>Eukaryota</taxon>
        <taxon>Rotosphaerida</taxon>
        <taxon>Fonticulaceae</taxon>
        <taxon>Fonticula</taxon>
    </lineage>
</organism>
<feature type="region of interest" description="Disordered" evidence="2">
    <location>
        <begin position="814"/>
        <end position="857"/>
    </location>
</feature>
<feature type="region of interest" description="Disordered" evidence="2">
    <location>
        <begin position="929"/>
        <end position="992"/>
    </location>
</feature>
<feature type="region of interest" description="Disordered" evidence="2">
    <location>
        <begin position="1"/>
        <end position="117"/>
    </location>
</feature>
<dbReference type="STRING" id="691883.A0A058ZA27"/>
<dbReference type="EMBL" id="KB932204">
    <property type="protein sequence ID" value="KCV70788.1"/>
    <property type="molecule type" value="Genomic_DNA"/>
</dbReference>
<feature type="compositionally biased region" description="Basic and acidic residues" evidence="2">
    <location>
        <begin position="50"/>
        <end position="63"/>
    </location>
</feature>
<feature type="compositionally biased region" description="Pro residues" evidence="2">
    <location>
        <begin position="88"/>
        <end position="99"/>
    </location>
</feature>
<keyword evidence="1" id="KW-0175">Coiled coil</keyword>
<dbReference type="GeneID" id="20527864"/>
<feature type="region of interest" description="Disordered" evidence="2">
    <location>
        <begin position="149"/>
        <end position="178"/>
    </location>
</feature>
<protein>
    <submittedName>
        <fullName evidence="3">Uncharacterized protein</fullName>
    </submittedName>
</protein>